<dbReference type="AlphaFoldDB" id="A0A2T4IN48"/>
<accession>A0A2T4IN48</accession>
<organism evidence="1 2">
    <name type="scientific">Mesorhizobium helmanticense</name>
    <dbReference type="NCBI Taxonomy" id="1776423"/>
    <lineage>
        <taxon>Bacteria</taxon>
        <taxon>Pseudomonadati</taxon>
        <taxon>Pseudomonadota</taxon>
        <taxon>Alphaproteobacteria</taxon>
        <taxon>Hyphomicrobiales</taxon>
        <taxon>Phyllobacteriaceae</taxon>
        <taxon>Mesorhizobium</taxon>
    </lineage>
</organism>
<comment type="caution">
    <text evidence="1">The sequence shown here is derived from an EMBL/GenBank/DDBJ whole genome shotgun (WGS) entry which is preliminary data.</text>
</comment>
<dbReference type="Proteomes" id="UP000240259">
    <property type="component" value="Unassembled WGS sequence"/>
</dbReference>
<name>A0A2T4IN48_9HYPH</name>
<keyword evidence="2" id="KW-1185">Reference proteome</keyword>
<gene>
    <name evidence="1" type="ORF">C9427_28650</name>
</gene>
<evidence type="ECO:0000313" key="1">
    <source>
        <dbReference type="EMBL" id="PTE07067.1"/>
    </source>
</evidence>
<sequence>MTASREWAEVVLGLCLIASPHVLDFRDAPELAWIGVIAGAHRRRVFGLGIDV</sequence>
<evidence type="ECO:0000313" key="2">
    <source>
        <dbReference type="Proteomes" id="UP000240259"/>
    </source>
</evidence>
<reference evidence="1 2" key="1">
    <citation type="submission" date="2018-03" db="EMBL/GenBank/DDBJ databases">
        <title>Genome sequence of the symbiotic type strain Mesorhizobium helmanticense CSLC115NT isolated from Lotus corniculatus nodules.</title>
        <authorList>
            <person name="Sannazzaro A.I."/>
            <person name="Torres Tejerizo G.A."/>
            <person name="Dip D."/>
            <person name="Caballero M."/>
            <person name="Pistorio M."/>
            <person name="Estrella M.J."/>
        </authorList>
    </citation>
    <scope>NUCLEOTIDE SEQUENCE [LARGE SCALE GENOMIC DNA]</scope>
    <source>
        <strain evidence="1 2">CSLC115N</strain>
    </source>
</reference>
<protein>
    <submittedName>
        <fullName evidence="1">Uncharacterized protein</fullName>
    </submittedName>
</protein>
<proteinExistence type="predicted"/>
<dbReference type="EMBL" id="PZJX01000053">
    <property type="protein sequence ID" value="PTE07067.1"/>
    <property type="molecule type" value="Genomic_DNA"/>
</dbReference>